<dbReference type="EMBL" id="JXRQ01000024">
    <property type="protein sequence ID" value="KIL46977.1"/>
    <property type="molecule type" value="Genomic_DNA"/>
</dbReference>
<dbReference type="SUPFAM" id="SSF159006">
    <property type="entry name" value="YopX-like"/>
    <property type="match status" value="1"/>
</dbReference>
<dbReference type="InterPro" id="IPR019096">
    <property type="entry name" value="YopX_protein"/>
</dbReference>
<dbReference type="RefSeq" id="WP_052474183.1">
    <property type="nucleotide sequence ID" value="NZ_JXRQ01000024.1"/>
</dbReference>
<protein>
    <recommendedName>
        <fullName evidence="1">YopX protein domain-containing protein</fullName>
    </recommendedName>
</protein>
<comment type="caution">
    <text evidence="2">The sequence shown here is derived from an EMBL/GenBank/DDBJ whole genome shotgun (WGS) entry which is preliminary data.</text>
</comment>
<dbReference type="STRING" id="135826.KP77_25460"/>
<accession>A0A0C2VDG3</accession>
<dbReference type="Pfam" id="PF09643">
    <property type="entry name" value="YopX"/>
    <property type="match status" value="1"/>
</dbReference>
<gene>
    <name evidence="2" type="ORF">KP77_25460</name>
</gene>
<dbReference type="PATRIC" id="fig|135826.4.peg.2533"/>
<organism evidence="2 3">
    <name type="scientific">Jeotgalibacillus alimentarius</name>
    <dbReference type="NCBI Taxonomy" id="135826"/>
    <lineage>
        <taxon>Bacteria</taxon>
        <taxon>Bacillati</taxon>
        <taxon>Bacillota</taxon>
        <taxon>Bacilli</taxon>
        <taxon>Bacillales</taxon>
        <taxon>Caryophanaceae</taxon>
        <taxon>Jeotgalibacillus</taxon>
    </lineage>
</organism>
<proteinExistence type="predicted"/>
<dbReference type="Proteomes" id="UP000031950">
    <property type="component" value="Unassembled WGS sequence"/>
</dbReference>
<dbReference type="Gene3D" id="2.30.30.290">
    <property type="entry name" value="YopX-like domains"/>
    <property type="match status" value="1"/>
</dbReference>
<evidence type="ECO:0000259" key="1">
    <source>
        <dbReference type="Pfam" id="PF09643"/>
    </source>
</evidence>
<sequence>MEEFKFRGKPMMTERELHELNIKHENGWVYGNLVISDYAYFITGGFAVVNDEYASLEWWIRVDKESVGQYTGLKDKSDRAIFGGDIIEFNDQSYARTGGHMGDQIIKAEVVYEKAAFWADGYLLIDAECNDEELEIIGNKFDNPELLEAIE</sequence>
<reference evidence="2 3" key="1">
    <citation type="submission" date="2015-01" db="EMBL/GenBank/DDBJ databases">
        <title>Genome sequence of Jeotgalibacillus alimentarius.</title>
        <authorList>
            <person name="Goh K.M."/>
            <person name="Chan K.-G."/>
            <person name="Yaakop A.S."/>
            <person name="Ee R."/>
            <person name="Gan H.M."/>
            <person name="Chan C.S."/>
        </authorList>
    </citation>
    <scope>NUCLEOTIDE SEQUENCE [LARGE SCALE GENOMIC DNA]</scope>
    <source>
        <strain evidence="2 3">YKJ-13</strain>
    </source>
</reference>
<dbReference type="InterPro" id="IPR023385">
    <property type="entry name" value="YopX-like_C"/>
</dbReference>
<name>A0A0C2VDG3_9BACL</name>
<dbReference type="AlphaFoldDB" id="A0A0C2VDG3"/>
<keyword evidence="3" id="KW-1185">Reference proteome</keyword>
<evidence type="ECO:0000313" key="2">
    <source>
        <dbReference type="EMBL" id="KIL46977.1"/>
    </source>
</evidence>
<evidence type="ECO:0000313" key="3">
    <source>
        <dbReference type="Proteomes" id="UP000031950"/>
    </source>
</evidence>
<feature type="domain" description="YopX protein" evidence="1">
    <location>
        <begin position="50"/>
        <end position="148"/>
    </location>
</feature>